<dbReference type="GO" id="GO:0005524">
    <property type="term" value="F:ATP binding"/>
    <property type="evidence" value="ECO:0007669"/>
    <property type="project" value="UniProtKB-KW"/>
</dbReference>
<dbReference type="RefSeq" id="WP_132539410.1">
    <property type="nucleotide sequence ID" value="NZ_SLWY01000004.1"/>
</dbReference>
<dbReference type="Pfam" id="PF00294">
    <property type="entry name" value="PfkB"/>
    <property type="match status" value="1"/>
</dbReference>
<evidence type="ECO:0000256" key="4">
    <source>
        <dbReference type="ARBA" id="ARBA00022777"/>
    </source>
</evidence>
<dbReference type="OrthoDB" id="9779730at2"/>
<evidence type="ECO:0000259" key="6">
    <source>
        <dbReference type="Pfam" id="PF00294"/>
    </source>
</evidence>
<accession>A0A4R2L5Y6</accession>
<protein>
    <submittedName>
        <fullName evidence="7">Fructokinase</fullName>
    </submittedName>
</protein>
<evidence type="ECO:0000256" key="3">
    <source>
        <dbReference type="ARBA" id="ARBA00022741"/>
    </source>
</evidence>
<keyword evidence="5" id="KW-0067">ATP-binding</keyword>
<dbReference type="InterPro" id="IPR050306">
    <property type="entry name" value="PfkB_Carbo_kinase"/>
</dbReference>
<dbReference type="AlphaFoldDB" id="A0A4R2L5Y6"/>
<dbReference type="InterPro" id="IPR029056">
    <property type="entry name" value="Ribokinase-like"/>
</dbReference>
<dbReference type="SUPFAM" id="SSF53613">
    <property type="entry name" value="Ribokinase-like"/>
    <property type="match status" value="1"/>
</dbReference>
<comment type="caution">
    <text evidence="7">The sequence shown here is derived from an EMBL/GenBank/DDBJ whole genome shotgun (WGS) entry which is preliminary data.</text>
</comment>
<dbReference type="InterPro" id="IPR002173">
    <property type="entry name" value="Carboh/pur_kinase_PfkB_CS"/>
</dbReference>
<proteinExistence type="inferred from homology"/>
<sequence>MLPVLAYGELLIDFIGLPAEAGLPPRFAQYAGGAPGNAAVAVAKLGGQAGFVGRVGRDDFGDFLVAALEREGVDASRVSRSDTARTPLAFVALDAHGERSFTFYRQHTADLEFTAAGFDSVDFSGAGLLHVCSNTLTDDGVAAATIAGARRARASGWLVSFDVNLRHNLWPIGREATPHVLALFEHSDLVKLSREELDVLRGDVPEATWLAGVLERGARLVVVTDGPEPLRYFTPTRQGRLVPPAVRAVDTTAAGDAFCGGLLYGLASSDVTDATLPALLEDTPRLETLLHFALACGAFAVTRPGAFASLPRREDVSAPLPA</sequence>
<dbReference type="PANTHER" id="PTHR43085:SF1">
    <property type="entry name" value="PSEUDOURIDINE KINASE-RELATED"/>
    <property type="match status" value="1"/>
</dbReference>
<dbReference type="InterPro" id="IPR011611">
    <property type="entry name" value="PfkB_dom"/>
</dbReference>
<organism evidence="7 8">
    <name type="scientific">Plasticicumulans lactativorans</name>
    <dbReference type="NCBI Taxonomy" id="1133106"/>
    <lineage>
        <taxon>Bacteria</taxon>
        <taxon>Pseudomonadati</taxon>
        <taxon>Pseudomonadota</taxon>
        <taxon>Gammaproteobacteria</taxon>
        <taxon>Candidatus Competibacteraceae</taxon>
        <taxon>Plasticicumulans</taxon>
    </lineage>
</organism>
<evidence type="ECO:0000313" key="7">
    <source>
        <dbReference type="EMBL" id="TCO82814.1"/>
    </source>
</evidence>
<evidence type="ECO:0000256" key="2">
    <source>
        <dbReference type="ARBA" id="ARBA00022679"/>
    </source>
</evidence>
<evidence type="ECO:0000313" key="8">
    <source>
        <dbReference type="Proteomes" id="UP000295765"/>
    </source>
</evidence>
<gene>
    <name evidence="7" type="ORF">EV699_104206</name>
</gene>
<keyword evidence="3" id="KW-0547">Nucleotide-binding</keyword>
<evidence type="ECO:0000256" key="1">
    <source>
        <dbReference type="ARBA" id="ARBA00010688"/>
    </source>
</evidence>
<feature type="domain" description="Carbohydrate kinase PfkB" evidence="6">
    <location>
        <begin position="4"/>
        <end position="311"/>
    </location>
</feature>
<dbReference type="GO" id="GO:0016301">
    <property type="term" value="F:kinase activity"/>
    <property type="evidence" value="ECO:0007669"/>
    <property type="project" value="UniProtKB-KW"/>
</dbReference>
<evidence type="ECO:0000256" key="5">
    <source>
        <dbReference type="ARBA" id="ARBA00022840"/>
    </source>
</evidence>
<comment type="similarity">
    <text evidence="1">Belongs to the carbohydrate kinase PfkB family.</text>
</comment>
<keyword evidence="2" id="KW-0808">Transferase</keyword>
<dbReference type="PANTHER" id="PTHR43085">
    <property type="entry name" value="HEXOKINASE FAMILY MEMBER"/>
    <property type="match status" value="1"/>
</dbReference>
<keyword evidence="4 7" id="KW-0418">Kinase</keyword>
<dbReference type="CDD" id="cd01167">
    <property type="entry name" value="bac_FRK"/>
    <property type="match status" value="1"/>
</dbReference>
<dbReference type="PROSITE" id="PS00584">
    <property type="entry name" value="PFKB_KINASES_2"/>
    <property type="match status" value="1"/>
</dbReference>
<name>A0A4R2L5Y6_9GAMM</name>
<reference evidence="7 8" key="1">
    <citation type="submission" date="2019-03" db="EMBL/GenBank/DDBJ databases">
        <title>Genomic Encyclopedia of Type Strains, Phase IV (KMG-IV): sequencing the most valuable type-strain genomes for metagenomic binning, comparative biology and taxonomic classification.</title>
        <authorList>
            <person name="Goeker M."/>
        </authorList>
    </citation>
    <scope>NUCLEOTIDE SEQUENCE [LARGE SCALE GENOMIC DNA]</scope>
    <source>
        <strain evidence="7 8">DSM 25287</strain>
    </source>
</reference>
<keyword evidence="8" id="KW-1185">Reference proteome</keyword>
<dbReference type="Proteomes" id="UP000295765">
    <property type="component" value="Unassembled WGS sequence"/>
</dbReference>
<dbReference type="Gene3D" id="3.40.1190.20">
    <property type="match status" value="1"/>
</dbReference>
<dbReference type="EMBL" id="SLWY01000004">
    <property type="protein sequence ID" value="TCO82814.1"/>
    <property type="molecule type" value="Genomic_DNA"/>
</dbReference>